<accession>A0A1E3H7H3</accession>
<protein>
    <submittedName>
        <fullName evidence="2">SnoaL-like domain protein</fullName>
    </submittedName>
</protein>
<evidence type="ECO:0000313" key="2">
    <source>
        <dbReference type="EMBL" id="ODN72105.1"/>
    </source>
</evidence>
<evidence type="ECO:0000259" key="1">
    <source>
        <dbReference type="Pfam" id="PF12680"/>
    </source>
</evidence>
<dbReference type="PATRIC" id="fig|1439726.3.peg.536"/>
<dbReference type="EMBL" id="MCRJ01000007">
    <property type="protein sequence ID" value="ODN72105.1"/>
    <property type="molecule type" value="Genomic_DNA"/>
</dbReference>
<name>A0A1E3H7H3_9HYPH</name>
<dbReference type="SUPFAM" id="SSF54427">
    <property type="entry name" value="NTF2-like"/>
    <property type="match status" value="1"/>
</dbReference>
<gene>
    <name evidence="2" type="ORF">A6302_00509</name>
</gene>
<dbReference type="AlphaFoldDB" id="A0A1E3H7H3"/>
<dbReference type="Proteomes" id="UP000094622">
    <property type="component" value="Unassembled WGS sequence"/>
</dbReference>
<dbReference type="Pfam" id="PF12680">
    <property type="entry name" value="SnoaL_2"/>
    <property type="match status" value="1"/>
</dbReference>
<dbReference type="OrthoDB" id="8684708at2"/>
<dbReference type="RefSeq" id="WP_069305673.1">
    <property type="nucleotide sequence ID" value="NZ_MCRJ01000007.1"/>
</dbReference>
<comment type="caution">
    <text evidence="2">The sequence shown here is derived from an EMBL/GenBank/DDBJ whole genome shotgun (WGS) entry which is preliminary data.</text>
</comment>
<keyword evidence="3" id="KW-1185">Reference proteome</keyword>
<organism evidence="2 3">
    <name type="scientific">Methylobrevis pamukkalensis</name>
    <dbReference type="NCBI Taxonomy" id="1439726"/>
    <lineage>
        <taxon>Bacteria</taxon>
        <taxon>Pseudomonadati</taxon>
        <taxon>Pseudomonadota</taxon>
        <taxon>Alphaproteobacteria</taxon>
        <taxon>Hyphomicrobiales</taxon>
        <taxon>Pleomorphomonadaceae</taxon>
        <taxon>Methylobrevis</taxon>
    </lineage>
</organism>
<sequence>MSVTLPPPIAAYFAADSAGAGVADCFAPTGAVKDEGRTHVGRAAIARWKAEASSQYDYVSEPVAVEENGEQVLVTSRVTGNFPGSPVDLRYRFVVAADGIVRLEIGA</sequence>
<dbReference type="Gene3D" id="3.10.450.50">
    <property type="match status" value="1"/>
</dbReference>
<evidence type="ECO:0000313" key="3">
    <source>
        <dbReference type="Proteomes" id="UP000094622"/>
    </source>
</evidence>
<proteinExistence type="predicted"/>
<feature type="domain" description="SnoaL-like" evidence="1">
    <location>
        <begin position="20"/>
        <end position="94"/>
    </location>
</feature>
<dbReference type="InterPro" id="IPR032710">
    <property type="entry name" value="NTF2-like_dom_sf"/>
</dbReference>
<dbReference type="InterPro" id="IPR037401">
    <property type="entry name" value="SnoaL-like"/>
</dbReference>
<reference evidence="2 3" key="1">
    <citation type="submission" date="2016-07" db="EMBL/GenBank/DDBJ databases">
        <title>Draft Genome Sequence of Methylobrevis pamukkalensis PK2.</title>
        <authorList>
            <person name="Vasilenko O.V."/>
            <person name="Doronina N.V."/>
            <person name="Shmareva M.N."/>
            <person name="Tarlachkov S.V."/>
            <person name="Mustakhimov I."/>
            <person name="Trotsenko Y.A."/>
        </authorList>
    </citation>
    <scope>NUCLEOTIDE SEQUENCE [LARGE SCALE GENOMIC DNA]</scope>
    <source>
        <strain evidence="2 3">PK2</strain>
    </source>
</reference>